<dbReference type="SUPFAM" id="SSF101473">
    <property type="entry name" value="DhaL-like"/>
    <property type="match status" value="1"/>
</dbReference>
<dbReference type="FunFam" id="1.25.40.340:FF:000002">
    <property type="entry name" value="Dihydroxyacetone kinase, L subunit"/>
    <property type="match status" value="1"/>
</dbReference>
<reference evidence="11 12" key="1">
    <citation type="journal article" date="2015" name="Int. J. Syst. Evol. Microbiol.">
        <title>Exiguobacterium enclense sp. nov., isolated from sediment.</title>
        <authorList>
            <person name="Dastager S.G."/>
            <person name="Mawlankar R."/>
            <person name="Sonalkar V.V."/>
            <person name="Thorat M.N."/>
            <person name="Mual P."/>
            <person name="Verma A."/>
            <person name="Krishnamurthi S."/>
            <person name="Tang S.K."/>
            <person name="Li W.J."/>
        </authorList>
    </citation>
    <scope>NUCLEOTIDE SEQUENCE [LARGE SCALE GENOMIC DNA]</scope>
    <source>
        <strain evidence="11 12">NIO-1109</strain>
    </source>
</reference>
<feature type="domain" description="DhaL" evidence="10">
    <location>
        <begin position="6"/>
        <end position="196"/>
    </location>
</feature>
<comment type="function">
    <text evidence="8">ADP-binding subunit of the dihydroxyacetone kinase, which is responsible for the phosphoenolpyruvate (PEP)-dependent phosphorylation of dihydroxyacetone. DhaL-ADP is converted to DhaL-ATP via a phosphoryl group transfer from DhaM and transmits it to dihydroxyacetone binds to DhaK.</text>
</comment>
<protein>
    <recommendedName>
        <fullName evidence="3">phosphoenolpyruvate--glycerone phosphotransferase</fullName>
        <ecNumber evidence="3">2.7.1.121</ecNumber>
    </recommendedName>
</protein>
<keyword evidence="4" id="KW-0808">Transferase</keyword>
<dbReference type="Proteomes" id="UP000053797">
    <property type="component" value="Unassembled WGS sequence"/>
</dbReference>
<evidence type="ECO:0000313" key="11">
    <source>
        <dbReference type="EMBL" id="KSU49402.1"/>
    </source>
</evidence>
<dbReference type="Pfam" id="PF02734">
    <property type="entry name" value="Dak2"/>
    <property type="match status" value="1"/>
</dbReference>
<comment type="catalytic activity">
    <reaction evidence="1">
        <text>dihydroxyacetone + phosphoenolpyruvate = dihydroxyacetone phosphate + pyruvate</text>
        <dbReference type="Rhea" id="RHEA:18381"/>
        <dbReference type="ChEBI" id="CHEBI:15361"/>
        <dbReference type="ChEBI" id="CHEBI:16016"/>
        <dbReference type="ChEBI" id="CHEBI:57642"/>
        <dbReference type="ChEBI" id="CHEBI:58702"/>
        <dbReference type="EC" id="2.7.1.121"/>
    </reaction>
</comment>
<comment type="caution">
    <text evidence="11">The sequence shown here is derived from an EMBL/GenBank/DDBJ whole genome shotgun (WGS) entry which is preliminary data.</text>
</comment>
<evidence type="ECO:0000256" key="4">
    <source>
        <dbReference type="ARBA" id="ARBA00022679"/>
    </source>
</evidence>
<dbReference type="GO" id="GO:0004371">
    <property type="term" value="F:glycerone kinase activity"/>
    <property type="evidence" value="ECO:0007669"/>
    <property type="project" value="InterPro"/>
</dbReference>
<gene>
    <name evidence="11" type="ORF">AS033_08525</name>
</gene>
<dbReference type="InterPro" id="IPR012737">
    <property type="entry name" value="DhaK_L_YcgS"/>
</dbReference>
<keyword evidence="9" id="KW-0175">Coiled coil</keyword>
<comment type="pathway">
    <text evidence="2">Polyol metabolism; glycerol degradation.</text>
</comment>
<dbReference type="PANTHER" id="PTHR28629">
    <property type="entry name" value="TRIOKINASE/FMN CYCLASE"/>
    <property type="match status" value="1"/>
</dbReference>
<dbReference type="Gene3D" id="1.25.40.340">
    <property type="match status" value="1"/>
</dbReference>
<dbReference type="OrthoDB" id="9800291at2"/>
<dbReference type="InterPro" id="IPR036117">
    <property type="entry name" value="DhaL_dom_sf"/>
</dbReference>
<evidence type="ECO:0000256" key="1">
    <source>
        <dbReference type="ARBA" id="ARBA00001113"/>
    </source>
</evidence>
<dbReference type="EC" id="2.7.1.121" evidence="3"/>
<dbReference type="GO" id="GO:0047324">
    <property type="term" value="F:phosphoenolpyruvate-glycerone phosphotransferase activity"/>
    <property type="evidence" value="ECO:0007669"/>
    <property type="project" value="UniProtKB-EC"/>
</dbReference>
<feature type="coiled-coil region" evidence="9">
    <location>
        <begin position="5"/>
        <end position="32"/>
    </location>
</feature>
<accession>A0A0V8GGX6</accession>
<name>A0A0V8GGX6_9BACL</name>
<sequence length="200" mass="21345">MKLTTEQLRSALIKAAEQIDQHKDELTDLDREIGDGDHGINMSRGFQAVQKTLEEHGEYEDLGALSKEVGMTLIKTVGGASGPLYGTAFVKFAGAFKGKTEVEGAELADAFHEATEGIKSRGKSEFGQKTMVDIWTPFQEALSQDGDLKAAIDQALADTKARIATKGRASYFGEATEGVQDPGSLSSALLLGEIAEVLHG</sequence>
<keyword evidence="5 11" id="KW-0418">Kinase</keyword>
<dbReference type="PANTHER" id="PTHR28629:SF4">
    <property type="entry name" value="TRIOKINASE_FMN CYCLASE"/>
    <property type="match status" value="1"/>
</dbReference>
<dbReference type="InterPro" id="IPR004007">
    <property type="entry name" value="DhaL_dom"/>
</dbReference>
<evidence type="ECO:0000256" key="2">
    <source>
        <dbReference type="ARBA" id="ARBA00004745"/>
    </source>
</evidence>
<evidence type="ECO:0000256" key="5">
    <source>
        <dbReference type="ARBA" id="ARBA00022777"/>
    </source>
</evidence>
<dbReference type="GO" id="GO:0019563">
    <property type="term" value="P:glycerol catabolic process"/>
    <property type="evidence" value="ECO:0007669"/>
    <property type="project" value="TreeGrafter"/>
</dbReference>
<dbReference type="NCBIfam" id="TIGR02365">
    <property type="entry name" value="dha_L_ycgS"/>
    <property type="match status" value="1"/>
</dbReference>
<evidence type="ECO:0000256" key="8">
    <source>
        <dbReference type="ARBA" id="ARBA00055771"/>
    </source>
</evidence>
<evidence type="ECO:0000256" key="9">
    <source>
        <dbReference type="SAM" id="Coils"/>
    </source>
</evidence>
<dbReference type="SMART" id="SM01120">
    <property type="entry name" value="Dak2"/>
    <property type="match status" value="1"/>
</dbReference>
<comment type="subunit">
    <text evidence="7">Homodimer. The dihydroxyacetone kinase complex is composed of a homodimer of DhaM, a homodimer of DhaK and the subunit DhaL.</text>
</comment>
<evidence type="ECO:0000256" key="6">
    <source>
        <dbReference type="ARBA" id="ARBA00022798"/>
    </source>
</evidence>
<dbReference type="RefSeq" id="WP_023467764.1">
    <property type="nucleotide sequence ID" value="NZ_FMYN01000002.1"/>
</dbReference>
<keyword evidence="6" id="KW-0319">Glycerol metabolism</keyword>
<dbReference type="PROSITE" id="PS51480">
    <property type="entry name" value="DHAL"/>
    <property type="match status" value="1"/>
</dbReference>
<evidence type="ECO:0000259" key="10">
    <source>
        <dbReference type="PROSITE" id="PS51480"/>
    </source>
</evidence>
<dbReference type="EMBL" id="LNQL01000002">
    <property type="protein sequence ID" value="KSU49402.1"/>
    <property type="molecule type" value="Genomic_DNA"/>
</dbReference>
<dbReference type="InterPro" id="IPR050861">
    <property type="entry name" value="Dihydroxyacetone_Kinase"/>
</dbReference>
<dbReference type="GO" id="GO:0005829">
    <property type="term" value="C:cytosol"/>
    <property type="evidence" value="ECO:0007669"/>
    <property type="project" value="TreeGrafter"/>
</dbReference>
<evidence type="ECO:0000313" key="12">
    <source>
        <dbReference type="Proteomes" id="UP000053797"/>
    </source>
</evidence>
<proteinExistence type="predicted"/>
<organism evidence="11 12">
    <name type="scientific">Exiguobacterium indicum</name>
    <dbReference type="NCBI Taxonomy" id="296995"/>
    <lineage>
        <taxon>Bacteria</taxon>
        <taxon>Bacillati</taxon>
        <taxon>Bacillota</taxon>
        <taxon>Bacilli</taxon>
        <taxon>Bacillales</taxon>
        <taxon>Bacillales Family XII. Incertae Sedis</taxon>
        <taxon>Exiguobacterium</taxon>
    </lineage>
</organism>
<evidence type="ECO:0000256" key="7">
    <source>
        <dbReference type="ARBA" id="ARBA00046577"/>
    </source>
</evidence>
<dbReference type="AlphaFoldDB" id="A0A0V8GGX6"/>
<evidence type="ECO:0000256" key="3">
    <source>
        <dbReference type="ARBA" id="ARBA00012095"/>
    </source>
</evidence>